<dbReference type="InterPro" id="IPR039121">
    <property type="entry name" value="NUDT19"/>
</dbReference>
<dbReference type="PROSITE" id="PS51462">
    <property type="entry name" value="NUDIX"/>
    <property type="match status" value="1"/>
</dbReference>
<accession>A0A381QZX5</accession>
<evidence type="ECO:0000256" key="5">
    <source>
        <dbReference type="ARBA" id="ARBA00022842"/>
    </source>
</evidence>
<feature type="non-terminal residue" evidence="8">
    <location>
        <position position="1"/>
    </location>
</feature>
<feature type="domain" description="Nudix hydrolase" evidence="7">
    <location>
        <begin position="18"/>
        <end position="215"/>
    </location>
</feature>
<dbReference type="SUPFAM" id="SSF55811">
    <property type="entry name" value="Nudix"/>
    <property type="match status" value="1"/>
</dbReference>
<comment type="cofactor">
    <cofactor evidence="2">
        <name>Mg(2+)</name>
        <dbReference type="ChEBI" id="CHEBI:18420"/>
    </cofactor>
</comment>
<protein>
    <recommendedName>
        <fullName evidence="7">Nudix hydrolase domain-containing protein</fullName>
    </recommendedName>
</protein>
<dbReference type="AlphaFoldDB" id="A0A381QZX5"/>
<organism evidence="8">
    <name type="scientific">marine metagenome</name>
    <dbReference type="NCBI Taxonomy" id="408172"/>
    <lineage>
        <taxon>unclassified sequences</taxon>
        <taxon>metagenomes</taxon>
        <taxon>ecological metagenomes</taxon>
    </lineage>
</organism>
<dbReference type="Gene3D" id="3.90.79.10">
    <property type="entry name" value="Nucleoside Triphosphate Pyrophosphohydrolase"/>
    <property type="match status" value="1"/>
</dbReference>
<evidence type="ECO:0000256" key="3">
    <source>
        <dbReference type="ARBA" id="ARBA00022723"/>
    </source>
</evidence>
<name>A0A381QZX5_9ZZZZ</name>
<evidence type="ECO:0000256" key="2">
    <source>
        <dbReference type="ARBA" id="ARBA00001946"/>
    </source>
</evidence>
<evidence type="ECO:0000256" key="4">
    <source>
        <dbReference type="ARBA" id="ARBA00022801"/>
    </source>
</evidence>
<dbReference type="CDD" id="cd18870">
    <property type="entry name" value="NUDIX_AcylCoAdiphos_Nudt19"/>
    <property type="match status" value="1"/>
</dbReference>
<proteinExistence type="predicted"/>
<evidence type="ECO:0000256" key="1">
    <source>
        <dbReference type="ARBA" id="ARBA00001936"/>
    </source>
</evidence>
<keyword evidence="3" id="KW-0479">Metal-binding</keyword>
<dbReference type="InterPro" id="IPR015797">
    <property type="entry name" value="NUDIX_hydrolase-like_dom_sf"/>
</dbReference>
<keyword evidence="4" id="KW-0378">Hydrolase</keyword>
<evidence type="ECO:0000256" key="6">
    <source>
        <dbReference type="ARBA" id="ARBA00023211"/>
    </source>
</evidence>
<dbReference type="InterPro" id="IPR000086">
    <property type="entry name" value="NUDIX_hydrolase_dom"/>
</dbReference>
<sequence>VPLWTGTPRDRIPGDGVPIQPAATILLVADRPELQVLVLRRTEASTFVAGHTLFPGGRVDDGDRDPRWSNLVVGRTASDAVRALGADDGLAFWTAAVRETVEEAGLVVGIDDRVLAADLVHRRRDLEEQRVNLADLVADRGATLDLSGIHPVARWVTPMPSDKRYDTYFFVAGVDPGVEPVVDGREAVHAAWCRPSDVLGRWRAGEVTMISPTIAMFQRLASYATTGDLLAAAAVGGPALRARILDESASPVRFEGDPGYHDEGTRESLGWVWLPVGDLPDPTVGWDATTPCS</sequence>
<dbReference type="GO" id="GO:0046872">
    <property type="term" value="F:metal ion binding"/>
    <property type="evidence" value="ECO:0007669"/>
    <property type="project" value="UniProtKB-KW"/>
</dbReference>
<dbReference type="PANTHER" id="PTHR12318:SF0">
    <property type="entry name" value="ACYL-COENZYME A DIPHOSPHATASE NUDT19"/>
    <property type="match status" value="1"/>
</dbReference>
<reference evidence="8" key="1">
    <citation type="submission" date="2018-05" db="EMBL/GenBank/DDBJ databases">
        <authorList>
            <person name="Lanie J.A."/>
            <person name="Ng W.-L."/>
            <person name="Kazmierczak K.M."/>
            <person name="Andrzejewski T.M."/>
            <person name="Davidsen T.M."/>
            <person name="Wayne K.J."/>
            <person name="Tettelin H."/>
            <person name="Glass J.I."/>
            <person name="Rusch D."/>
            <person name="Podicherti R."/>
            <person name="Tsui H.-C.T."/>
            <person name="Winkler M.E."/>
        </authorList>
    </citation>
    <scope>NUCLEOTIDE SEQUENCE</scope>
</reference>
<gene>
    <name evidence="8" type="ORF">METZ01_LOCUS37855</name>
</gene>
<comment type="cofactor">
    <cofactor evidence="1">
        <name>Mn(2+)</name>
        <dbReference type="ChEBI" id="CHEBI:29035"/>
    </cofactor>
</comment>
<dbReference type="GO" id="GO:0016818">
    <property type="term" value="F:hydrolase activity, acting on acid anhydrides, in phosphorus-containing anhydrides"/>
    <property type="evidence" value="ECO:0007669"/>
    <property type="project" value="InterPro"/>
</dbReference>
<keyword evidence="6" id="KW-0464">Manganese</keyword>
<dbReference type="PANTHER" id="PTHR12318">
    <property type="entry name" value="TESTOSTERONE-REGULATED PROTEIN RP2"/>
    <property type="match status" value="1"/>
</dbReference>
<evidence type="ECO:0000313" key="8">
    <source>
        <dbReference type="EMBL" id="SUZ85001.1"/>
    </source>
</evidence>
<keyword evidence="5" id="KW-0460">Magnesium</keyword>
<evidence type="ECO:0000259" key="7">
    <source>
        <dbReference type="PROSITE" id="PS51462"/>
    </source>
</evidence>
<dbReference type="EMBL" id="UINC01001616">
    <property type="protein sequence ID" value="SUZ85001.1"/>
    <property type="molecule type" value="Genomic_DNA"/>
</dbReference>